<evidence type="ECO:0000313" key="8">
    <source>
        <dbReference type="Proteomes" id="UP000005753"/>
    </source>
</evidence>
<evidence type="ECO:0000256" key="3">
    <source>
        <dbReference type="ARBA" id="ARBA00022840"/>
    </source>
</evidence>
<dbReference type="NCBIfam" id="TIGR03928">
    <property type="entry name" value="T7_EssCb_Firm"/>
    <property type="match status" value="1"/>
</dbReference>
<dbReference type="GO" id="GO:0016020">
    <property type="term" value="C:membrane"/>
    <property type="evidence" value="ECO:0007669"/>
    <property type="project" value="UniProtKB-SubCell"/>
</dbReference>
<dbReference type="PANTHER" id="PTHR22683:SF1">
    <property type="entry name" value="TYPE VII SECRETION SYSTEM PROTEIN ESSC"/>
    <property type="match status" value="1"/>
</dbReference>
<feature type="transmembrane region" description="Helical" evidence="5">
    <location>
        <begin position="143"/>
        <end position="163"/>
    </location>
</feature>
<sequence>MQENERTLILKRPGEFRIFGDGAEIGISGLRASIIVGRDAIYCNHPSEIRVDGAVPDSEKTEIRSGCDLEAGGVRITLLDQRIIVDPGSTEVQTTLAMLEKTEIPFDGFPNYKRSPRIVKRVEDVKIQLANPKDPASSKSGGLLMLILPPLVMVIVTVLVSVLMKRGLFILMAVAGTGMSLIVSVTKYVTDKKETKEDAVLRRTTYDRYLLQKRKEIYRAFEKEKEAYRYNYPSLENIDRMVTDFSPRLYERTSMDDDFLKVSLGTAKTAPGLTVEFQEDELRTKKDELVDQAEALRSEYAAIEKPVVIDLKKAHLGLVGEEKVVHEQIKAIMTQLTFFHSYHDLEVVVIYNQKYDEDFQWMKWYPHLRIHAINCVGLINSERKRDQILGSMHQILKERKNRVEESKKESMFLPHFLFIIDEPKLIIDHSIMEYLDKDGYNIGFSIIYTSLIRANLPENIGTVAELLNSEEGRLVIEEKTEKGQDFRLASVKGLDLPWISRNIGMLNHLQGISAQIPKSITFFAMYGVQKPEELMIPQRWKRSDSSKSLAVPIGVRAEEDYVFLNLHEKAHGPHGLVAGTTGSGKSELVQTYIMSLAVNFSPYEVAFLLIDYKGGGMADLFRNLPHLLGTITNLDGSQSMRAMASIHAELARRQEIFNQYHVNHINSYNTLFRNGEVKEPLPHLFIISDEFAELKKEQPDFMKELVSTARIGRSLGVHLILATQKPSGVVDDQIWSNSKFKLALKVQNEADSKEILKTPDAANITEPGRAYLQVGNNEIYELFQSAWSGAPYNQEEGHDRVDDRVYIVNELGQGELVNRDLSDFGGGEKLLKTQLDVLCDYIHNYYASLETLEITKPWLPPLADQIVSDQTLVDAHKKGLDLSIPVGLIDIPEEQKQISFVHNPVKDGNLLYVAAPGFGKTMFLMTAALTLAMKNSVSRLNMYVLDFGNSGLIPLKKLHHVADYIAFDDTERFTKVQGILEREMTARKKLLAEAAVQSFEVYNQVAAHPLKSIVILLDNMDAVKEMGIEVEEYFTKLIRDGVGLGIYVIGTSTRGGGIRYATLTSFRNKICGYVVDESDIPTIVGRTKYKQTEIRGRAFTKVGEEVCFMQIYSMVGFVNEIEYNKKTEELIAKINDVYPDERAPKIPVLPEELPYTDFEKYFETDVSDENGGEEKKMQTGTFDKKDIYLGLDKEMVVPCGMNNGHSPFLIIGEAKRGRTNALKIALAQLVKKEEASILLVDSRALDLFYANADERVNYFGPERVAEEFPGVFEEMVKAREEMMRGALAENRGLSPKKILETFPPSYLLIDDVDDFAAAFAANILSANKVAELLDRAANVGICVIVTANAGKFKGFDAVTKFFRNTTEGLMVGNQGTAAIFPINSMKDMPAQKDGLLWHNGSCVRIRIPRC</sequence>
<dbReference type="InterPro" id="IPR023839">
    <property type="entry name" value="Firmicutes_EssC_C"/>
</dbReference>
<dbReference type="InterPro" id="IPR002543">
    <property type="entry name" value="FtsK_dom"/>
</dbReference>
<reference evidence="7 8" key="2">
    <citation type="submission" date="2012-02" db="EMBL/GenBank/DDBJ databases">
        <title>Improved High-Quality Draft sequence of Eubacterium cellulosolvens 6.</title>
        <authorList>
            <consortium name="US DOE Joint Genome Institute"/>
            <person name="Lucas S."/>
            <person name="Han J."/>
            <person name="Lapidus A."/>
            <person name="Cheng J.-F."/>
            <person name="Goodwin L."/>
            <person name="Pitluck S."/>
            <person name="Peters L."/>
            <person name="Mikhailova N."/>
            <person name="Gu W."/>
            <person name="Detter J.C."/>
            <person name="Han C."/>
            <person name="Tapia R."/>
            <person name="Land M."/>
            <person name="Hauser L."/>
            <person name="Kyrpides N."/>
            <person name="Ivanova N."/>
            <person name="Pagani I."/>
            <person name="Johnson E."/>
            <person name="Mukhopadhyay B."/>
            <person name="Anderson I."/>
            <person name="Woyke T."/>
        </authorList>
    </citation>
    <scope>NUCLEOTIDE SEQUENCE [LARGE SCALE GENOMIC DNA]</scope>
    <source>
        <strain evidence="7 8">6</strain>
    </source>
</reference>
<dbReference type="Gene3D" id="3.40.50.300">
    <property type="entry name" value="P-loop containing nucleotide triphosphate hydrolases"/>
    <property type="match status" value="4"/>
</dbReference>
<gene>
    <name evidence="7" type="ORF">EubceDRAFT1_0887</name>
</gene>
<protein>
    <submittedName>
        <fullName evidence="7">Type VII secretion protein EssC, C-terminal domain</fullName>
    </submittedName>
</protein>
<feature type="domain" description="FtsK" evidence="6">
    <location>
        <begin position="559"/>
        <end position="753"/>
    </location>
</feature>
<evidence type="ECO:0000259" key="6">
    <source>
        <dbReference type="PROSITE" id="PS50901"/>
    </source>
</evidence>
<keyword evidence="1" id="KW-0677">Repeat</keyword>
<dbReference type="GO" id="GO:0005524">
    <property type="term" value="F:ATP binding"/>
    <property type="evidence" value="ECO:0007669"/>
    <property type="project" value="UniProtKB-UniRule"/>
</dbReference>
<evidence type="ECO:0000256" key="2">
    <source>
        <dbReference type="ARBA" id="ARBA00022741"/>
    </source>
</evidence>
<keyword evidence="5" id="KW-1133">Transmembrane helix</keyword>
<dbReference type="PROSITE" id="PS50901">
    <property type="entry name" value="FTSK"/>
    <property type="match status" value="2"/>
</dbReference>
<name>I5ASE3_EUBC6</name>
<dbReference type="Proteomes" id="UP000005753">
    <property type="component" value="Chromosome"/>
</dbReference>
<dbReference type="PANTHER" id="PTHR22683">
    <property type="entry name" value="SPORULATION PROTEIN RELATED"/>
    <property type="match status" value="1"/>
</dbReference>
<keyword evidence="2 4" id="KW-0547">Nucleotide-binding</keyword>
<dbReference type="InterPro" id="IPR027417">
    <property type="entry name" value="P-loop_NTPase"/>
</dbReference>
<keyword evidence="8" id="KW-1185">Reference proteome</keyword>
<dbReference type="STRING" id="633697.EubceDRAFT1_0887"/>
<evidence type="ECO:0000313" key="7">
    <source>
        <dbReference type="EMBL" id="EIM56716.1"/>
    </source>
</evidence>
<dbReference type="EMBL" id="CM001487">
    <property type="protein sequence ID" value="EIM56716.1"/>
    <property type="molecule type" value="Genomic_DNA"/>
</dbReference>
<dbReference type="eggNOG" id="COG1674">
    <property type="taxonomic scope" value="Bacteria"/>
</dbReference>
<keyword evidence="3 4" id="KW-0067">ATP-binding</keyword>
<reference evidence="7 8" key="1">
    <citation type="submission" date="2010-08" db="EMBL/GenBank/DDBJ databases">
        <authorList>
            <consortium name="US DOE Joint Genome Institute (JGI-PGF)"/>
            <person name="Lucas S."/>
            <person name="Copeland A."/>
            <person name="Lapidus A."/>
            <person name="Cheng J.-F."/>
            <person name="Bruce D."/>
            <person name="Goodwin L."/>
            <person name="Pitluck S."/>
            <person name="Land M.L."/>
            <person name="Hauser L."/>
            <person name="Chang Y.-J."/>
            <person name="Anderson I.J."/>
            <person name="Johnson E."/>
            <person name="Mulhopadhyay B."/>
            <person name="Kyrpides N."/>
            <person name="Woyke T.J."/>
        </authorList>
    </citation>
    <scope>NUCLEOTIDE SEQUENCE [LARGE SCALE GENOMIC DNA]</scope>
    <source>
        <strain evidence="7 8">6</strain>
    </source>
</reference>
<keyword evidence="5" id="KW-0472">Membrane</keyword>
<keyword evidence="5" id="KW-0812">Transmembrane</keyword>
<proteinExistence type="predicted"/>
<feature type="binding site" evidence="4">
    <location>
        <begin position="914"/>
        <end position="921"/>
    </location>
    <ligand>
        <name>ATP</name>
        <dbReference type="ChEBI" id="CHEBI:30616"/>
    </ligand>
</feature>
<dbReference type="InterPro" id="IPR050206">
    <property type="entry name" value="FtsK/SpoIIIE/SftA"/>
</dbReference>
<dbReference type="CDD" id="cd01127">
    <property type="entry name" value="TrwB_TraG_TraD_VirD4"/>
    <property type="match status" value="1"/>
</dbReference>
<dbReference type="GO" id="GO:0003677">
    <property type="term" value="F:DNA binding"/>
    <property type="evidence" value="ECO:0007669"/>
    <property type="project" value="InterPro"/>
</dbReference>
<dbReference type="HOGENOM" id="CLU_003134_2_1_9"/>
<dbReference type="Pfam" id="PF01580">
    <property type="entry name" value="FtsK_SpoIIIE"/>
    <property type="match status" value="2"/>
</dbReference>
<dbReference type="SUPFAM" id="SSF52540">
    <property type="entry name" value="P-loop containing nucleoside triphosphate hydrolases"/>
    <property type="match status" value="2"/>
</dbReference>
<evidence type="ECO:0000256" key="1">
    <source>
        <dbReference type="ARBA" id="ARBA00022737"/>
    </source>
</evidence>
<evidence type="ECO:0000256" key="4">
    <source>
        <dbReference type="PROSITE-ProRule" id="PRU00289"/>
    </source>
</evidence>
<feature type="domain" description="FtsK" evidence="6">
    <location>
        <begin position="895"/>
        <end position="1081"/>
    </location>
</feature>
<accession>I5ASE3</accession>
<feature type="transmembrane region" description="Helical" evidence="5">
    <location>
        <begin position="169"/>
        <end position="189"/>
    </location>
</feature>
<evidence type="ECO:0000256" key="5">
    <source>
        <dbReference type="SAM" id="Phobius"/>
    </source>
</evidence>
<feature type="binding site" evidence="4">
    <location>
        <begin position="579"/>
        <end position="586"/>
    </location>
    <ligand>
        <name>ATP</name>
        <dbReference type="ChEBI" id="CHEBI:30616"/>
    </ligand>
</feature>
<dbReference type="OrthoDB" id="9807790at2"/>
<organism evidence="7 8">
    <name type="scientific">Eubacterium cellulosolvens (strain ATCC 43171 / JCM 9499 / 6)</name>
    <name type="common">Cillobacterium cellulosolvens</name>
    <dbReference type="NCBI Taxonomy" id="633697"/>
    <lineage>
        <taxon>Bacteria</taxon>
        <taxon>Bacillati</taxon>
        <taxon>Bacillota</taxon>
        <taxon>Clostridia</taxon>
        <taxon>Eubacteriales</taxon>
        <taxon>Eubacteriaceae</taxon>
        <taxon>Eubacterium</taxon>
    </lineage>
</organism>